<gene>
    <name evidence="1" type="ORF">MNBD_ALPHA06-83</name>
</gene>
<dbReference type="AlphaFoldDB" id="A0A3B0SA38"/>
<name>A0A3B0SA38_9ZZZZ</name>
<protein>
    <submittedName>
        <fullName evidence="1">Uncharacterized protein</fullName>
    </submittedName>
</protein>
<proteinExistence type="predicted"/>
<dbReference type="EMBL" id="UOEE01000245">
    <property type="protein sequence ID" value="VAV97378.1"/>
    <property type="molecule type" value="Genomic_DNA"/>
</dbReference>
<reference evidence="1" key="1">
    <citation type="submission" date="2018-06" db="EMBL/GenBank/DDBJ databases">
        <authorList>
            <person name="Zhirakovskaya E."/>
        </authorList>
    </citation>
    <scope>NUCLEOTIDE SEQUENCE</scope>
</reference>
<evidence type="ECO:0000313" key="1">
    <source>
        <dbReference type="EMBL" id="VAV97378.1"/>
    </source>
</evidence>
<sequence length="309" mass="35755">MFDQKLEQKILDFLPEHGSVSGAELCEAFGQRYFELWRICMNSELLCNTYYARHYLRIDAKLPGFARLSPSILRNFLTYTCISTLPNLQNAIEEGEAKRQIHRDISEKKRTTALRIIEETFDADLLKRVAILIAGDVCRNMAHEVPRPERASGEIVKGSDIDLILVIETEDTELRDELENRLLETKAIYLRHPALREEIDFVVNSLPHYQTVGSFETPSQMISCKTGLESQFLAGNRLLAVDMRSILTSADIPRKVLDLSERAFSERMHTVERLRKNPDAIHEQHERRLFYFSDEVWEFMLDEPVLGPQ</sequence>
<accession>A0A3B0SA38</accession>
<organism evidence="1">
    <name type="scientific">hydrothermal vent metagenome</name>
    <dbReference type="NCBI Taxonomy" id="652676"/>
    <lineage>
        <taxon>unclassified sequences</taxon>
        <taxon>metagenomes</taxon>
        <taxon>ecological metagenomes</taxon>
    </lineage>
</organism>